<dbReference type="EMBL" id="JAUSUB010000002">
    <property type="protein sequence ID" value="MDQ0268925.1"/>
    <property type="molecule type" value="Genomic_DNA"/>
</dbReference>
<dbReference type="RefSeq" id="WP_307472066.1">
    <property type="nucleotide sequence ID" value="NZ_JAUSUB010000002.1"/>
</dbReference>
<dbReference type="GO" id="GO:0003677">
    <property type="term" value="F:DNA binding"/>
    <property type="evidence" value="ECO:0007669"/>
    <property type="project" value="UniProtKB-KW"/>
</dbReference>
<dbReference type="InterPro" id="IPR001387">
    <property type="entry name" value="Cro/C1-type_HTH"/>
</dbReference>
<evidence type="ECO:0000259" key="1">
    <source>
        <dbReference type="PROSITE" id="PS50943"/>
    </source>
</evidence>
<evidence type="ECO:0000313" key="2">
    <source>
        <dbReference type="EMBL" id="MDQ0268925.1"/>
    </source>
</evidence>
<dbReference type="CDD" id="cd00093">
    <property type="entry name" value="HTH_XRE"/>
    <property type="match status" value="1"/>
</dbReference>
<feature type="domain" description="HTH cro/C1-type" evidence="1">
    <location>
        <begin position="8"/>
        <end position="63"/>
    </location>
</feature>
<dbReference type="PROSITE" id="PS50943">
    <property type="entry name" value="HTH_CROC1"/>
    <property type="match status" value="1"/>
</dbReference>
<comment type="caution">
    <text evidence="2">The sequence shown here is derived from an EMBL/GenBank/DDBJ whole genome shotgun (WGS) entry which is preliminary data.</text>
</comment>
<sequence>MITTQWAISELRERTGYSQAKFATDILHVSPKTLWLYEQDSSNLPEDLIKKYMYLFNLAYEDIFFGPKYEKIVLIRKEINRRIEMLKKAEIVEQSS</sequence>
<protein>
    <submittedName>
        <fullName evidence="2">DNA-binding XRE family transcriptional regulator</fullName>
    </submittedName>
</protein>
<accession>A0ABU0AFQ6</accession>
<keyword evidence="3" id="KW-1185">Reference proteome</keyword>
<gene>
    <name evidence="2" type="ORF">J2S17_000794</name>
</gene>
<proteinExistence type="predicted"/>
<organism evidence="2 3">
    <name type="scientific">Cytobacillus purgationiresistens</name>
    <dbReference type="NCBI Taxonomy" id="863449"/>
    <lineage>
        <taxon>Bacteria</taxon>
        <taxon>Bacillati</taxon>
        <taxon>Bacillota</taxon>
        <taxon>Bacilli</taxon>
        <taxon>Bacillales</taxon>
        <taxon>Bacillaceae</taxon>
        <taxon>Cytobacillus</taxon>
    </lineage>
</organism>
<name>A0ABU0AFQ6_9BACI</name>
<dbReference type="Proteomes" id="UP001238088">
    <property type="component" value="Unassembled WGS sequence"/>
</dbReference>
<dbReference type="SUPFAM" id="SSF47413">
    <property type="entry name" value="lambda repressor-like DNA-binding domains"/>
    <property type="match status" value="1"/>
</dbReference>
<keyword evidence="2" id="KW-0238">DNA-binding</keyword>
<dbReference type="InterPro" id="IPR010982">
    <property type="entry name" value="Lambda_DNA-bd_dom_sf"/>
</dbReference>
<reference evidence="2 3" key="1">
    <citation type="submission" date="2023-07" db="EMBL/GenBank/DDBJ databases">
        <title>Genomic Encyclopedia of Type Strains, Phase IV (KMG-IV): sequencing the most valuable type-strain genomes for metagenomic binning, comparative biology and taxonomic classification.</title>
        <authorList>
            <person name="Goeker M."/>
        </authorList>
    </citation>
    <scope>NUCLEOTIDE SEQUENCE [LARGE SCALE GENOMIC DNA]</scope>
    <source>
        <strain evidence="2 3">DSM 23494</strain>
    </source>
</reference>
<evidence type="ECO:0000313" key="3">
    <source>
        <dbReference type="Proteomes" id="UP001238088"/>
    </source>
</evidence>
<dbReference type="Gene3D" id="1.10.260.40">
    <property type="entry name" value="lambda repressor-like DNA-binding domains"/>
    <property type="match status" value="1"/>
</dbReference>